<evidence type="ECO:0000256" key="3">
    <source>
        <dbReference type="ARBA" id="ARBA00022722"/>
    </source>
</evidence>
<dbReference type="Proteomes" id="UP000777265">
    <property type="component" value="Unassembled WGS sequence"/>
</dbReference>
<dbReference type="GO" id="GO:0006310">
    <property type="term" value="P:DNA recombination"/>
    <property type="evidence" value="ECO:0007669"/>
    <property type="project" value="InterPro"/>
</dbReference>
<dbReference type="PANTHER" id="PTHR30255">
    <property type="entry name" value="SINGLE-STRANDED-DNA-SPECIFIC EXONUCLEASE RECJ"/>
    <property type="match status" value="1"/>
</dbReference>
<evidence type="ECO:0000259" key="6">
    <source>
        <dbReference type="Pfam" id="PF01368"/>
    </source>
</evidence>
<dbReference type="PANTHER" id="PTHR30255:SF2">
    <property type="entry name" value="SINGLE-STRANDED-DNA-SPECIFIC EXONUCLEASE RECJ"/>
    <property type="match status" value="1"/>
</dbReference>
<comment type="caution">
    <text evidence="9">The sequence shown here is derived from an EMBL/GenBank/DDBJ whole genome shotgun (WGS) entry which is preliminary data.</text>
</comment>
<evidence type="ECO:0000313" key="9">
    <source>
        <dbReference type="EMBL" id="NLW35312.1"/>
    </source>
</evidence>
<feature type="domain" description="RecJ OB" evidence="8">
    <location>
        <begin position="466"/>
        <end position="508"/>
    </location>
</feature>
<dbReference type="InterPro" id="IPR041122">
    <property type="entry name" value="RecJ_OB"/>
</dbReference>
<evidence type="ECO:0000256" key="5">
    <source>
        <dbReference type="ARBA" id="ARBA00022839"/>
    </source>
</evidence>
<gene>
    <name evidence="9" type="primary">recJ</name>
    <name evidence="9" type="ORF">GXY80_07510</name>
</gene>
<evidence type="ECO:0000256" key="2">
    <source>
        <dbReference type="ARBA" id="ARBA00019841"/>
    </source>
</evidence>
<proteinExistence type="inferred from homology"/>
<dbReference type="Pfam" id="PF17768">
    <property type="entry name" value="RecJ_OB"/>
    <property type="match status" value="1"/>
</dbReference>
<feature type="domain" description="DDH" evidence="6">
    <location>
        <begin position="89"/>
        <end position="242"/>
    </location>
</feature>
<evidence type="ECO:0000256" key="4">
    <source>
        <dbReference type="ARBA" id="ARBA00022801"/>
    </source>
</evidence>
<keyword evidence="5 9" id="KW-0269">Exonuclease</keyword>
<dbReference type="AlphaFoldDB" id="A0A971S1J8"/>
<evidence type="ECO:0000259" key="8">
    <source>
        <dbReference type="Pfam" id="PF17768"/>
    </source>
</evidence>
<comment type="similarity">
    <text evidence="1">Belongs to the RecJ family.</text>
</comment>
<evidence type="ECO:0000313" key="10">
    <source>
        <dbReference type="Proteomes" id="UP000777265"/>
    </source>
</evidence>
<dbReference type="GO" id="GO:0006281">
    <property type="term" value="P:DNA repair"/>
    <property type="evidence" value="ECO:0007669"/>
    <property type="project" value="InterPro"/>
</dbReference>
<dbReference type="Pfam" id="PF02272">
    <property type="entry name" value="DHHA1"/>
    <property type="match status" value="1"/>
</dbReference>
<dbReference type="GO" id="GO:0008409">
    <property type="term" value="F:5'-3' exonuclease activity"/>
    <property type="evidence" value="ECO:0007669"/>
    <property type="project" value="InterPro"/>
</dbReference>
<organism evidence="9 10">
    <name type="scientific">Syntrophorhabdus aromaticivorans</name>
    <dbReference type="NCBI Taxonomy" id="328301"/>
    <lineage>
        <taxon>Bacteria</taxon>
        <taxon>Pseudomonadati</taxon>
        <taxon>Thermodesulfobacteriota</taxon>
        <taxon>Syntrophorhabdia</taxon>
        <taxon>Syntrophorhabdales</taxon>
        <taxon>Syntrophorhabdaceae</taxon>
        <taxon>Syntrophorhabdus</taxon>
    </lineage>
</organism>
<dbReference type="Gene3D" id="3.90.1640.30">
    <property type="match status" value="1"/>
</dbReference>
<sequence>MADNSPGQERIGGGDDGMILREAVRSIAEGLDVPNLAARILYGRGIVGPEEARRLLNPKLEHLSDPFLLPDMERGVERIISAVKSNEKLCLYGDYDADGVTSVALMVNFLKNVGLTPHVYLPQRTEGYGLNIDAVKRLSEQGISLLVCLDCGSADIEEVAEATRHSMDTIIIDHHEVSEARPPALAFINPKRADSRFPTRELAACGVTFFFLLALRRTMHHQGLLNRQINLKKELDLVTVGTIGDMAPLVDDNRVMVKFGMETMKKNPRTWLRSFFTERIIYKDTIDEYAMNFVIVPRINAAGRVSDARHALDFLTCEDERDAAIMLRGLHEINRKRQRIEEGTVREIIEIMEKENLAHKKSIVLFNKDWHIGVIGIVAQKLVDMFGKPSIILTEAGSHLKGSGRGGEGIDLYRTISSLAPLLLGYGGHKYACGVSLTKDNFLPFAQAFEERVTAPVSRREKKVRVDAVAGFEELTIDLLRFMERLSPFGMGNPRPNLLLPSSSVSATDRLVRITDTSNRTWYGSFQGQRLTAHDRPARIVASPVLRKQMGEQFIHLNIKEILPLDEAAPSRPRTG</sequence>
<evidence type="ECO:0000259" key="7">
    <source>
        <dbReference type="Pfam" id="PF02272"/>
    </source>
</evidence>
<reference evidence="9" key="2">
    <citation type="submission" date="2020-01" db="EMBL/GenBank/DDBJ databases">
        <authorList>
            <person name="Campanaro S."/>
        </authorList>
    </citation>
    <scope>NUCLEOTIDE SEQUENCE</scope>
    <source>
        <strain evidence="9">AS06rmzACSIP_7</strain>
    </source>
</reference>
<dbReference type="Gene3D" id="3.10.310.30">
    <property type="match status" value="1"/>
</dbReference>
<dbReference type="InterPro" id="IPR001667">
    <property type="entry name" value="DDH_dom"/>
</dbReference>
<keyword evidence="3" id="KW-0540">Nuclease</keyword>
<name>A0A971S1J8_9BACT</name>
<dbReference type="EMBL" id="JAAYEE010000124">
    <property type="protein sequence ID" value="NLW35312.1"/>
    <property type="molecule type" value="Genomic_DNA"/>
</dbReference>
<feature type="domain" description="DHHA1" evidence="7">
    <location>
        <begin position="362"/>
        <end position="453"/>
    </location>
</feature>
<protein>
    <recommendedName>
        <fullName evidence="2">Single-stranded-DNA-specific exonuclease RecJ</fullName>
    </recommendedName>
</protein>
<evidence type="ECO:0000256" key="1">
    <source>
        <dbReference type="ARBA" id="ARBA00005915"/>
    </source>
</evidence>
<dbReference type="InterPro" id="IPR051673">
    <property type="entry name" value="SSDNA_exonuclease_RecJ"/>
</dbReference>
<dbReference type="GO" id="GO:0003676">
    <property type="term" value="F:nucleic acid binding"/>
    <property type="evidence" value="ECO:0007669"/>
    <property type="project" value="InterPro"/>
</dbReference>
<reference evidence="9" key="1">
    <citation type="journal article" date="2020" name="Biotechnol. Biofuels">
        <title>New insights from the biogas microbiome by comprehensive genome-resolved metagenomics of nearly 1600 species originating from multiple anaerobic digesters.</title>
        <authorList>
            <person name="Campanaro S."/>
            <person name="Treu L."/>
            <person name="Rodriguez-R L.M."/>
            <person name="Kovalovszki A."/>
            <person name="Ziels R.M."/>
            <person name="Maus I."/>
            <person name="Zhu X."/>
            <person name="Kougias P.G."/>
            <person name="Basile A."/>
            <person name="Luo G."/>
            <person name="Schluter A."/>
            <person name="Konstantinidis K.T."/>
            <person name="Angelidaki I."/>
        </authorList>
    </citation>
    <scope>NUCLEOTIDE SEQUENCE</scope>
    <source>
        <strain evidence="9">AS06rmzACSIP_7</strain>
    </source>
</reference>
<keyword evidence="4" id="KW-0378">Hydrolase</keyword>
<dbReference type="InterPro" id="IPR003156">
    <property type="entry name" value="DHHA1_dom"/>
</dbReference>
<dbReference type="InterPro" id="IPR038763">
    <property type="entry name" value="DHH_sf"/>
</dbReference>
<dbReference type="NCBIfam" id="TIGR00644">
    <property type="entry name" value="recJ"/>
    <property type="match status" value="1"/>
</dbReference>
<dbReference type="InterPro" id="IPR004610">
    <property type="entry name" value="RecJ"/>
</dbReference>
<accession>A0A971S1J8</accession>
<dbReference type="SUPFAM" id="SSF64182">
    <property type="entry name" value="DHH phosphoesterases"/>
    <property type="match status" value="1"/>
</dbReference>
<dbReference type="Pfam" id="PF01368">
    <property type="entry name" value="DHH"/>
    <property type="match status" value="1"/>
</dbReference>